<evidence type="ECO:0000256" key="1">
    <source>
        <dbReference type="SAM" id="MobiDB-lite"/>
    </source>
</evidence>
<sequence>MSLVEIETVNGGALISFCPGRPWAEYRAFRRDFPKAKPAANWRWFVPGPTAVRRVEKWRLAREQAAAEAARRTRREAQDREWDAAAPAATGAL</sequence>
<organism evidence="2 3">
    <name type="scientific">Enterovirga rhinocerotis</name>
    <dbReference type="NCBI Taxonomy" id="1339210"/>
    <lineage>
        <taxon>Bacteria</taxon>
        <taxon>Pseudomonadati</taxon>
        <taxon>Pseudomonadota</taxon>
        <taxon>Alphaproteobacteria</taxon>
        <taxon>Hyphomicrobiales</taxon>
        <taxon>Methylobacteriaceae</taxon>
        <taxon>Enterovirga</taxon>
    </lineage>
</organism>
<gene>
    <name evidence="2" type="ORF">EV668_1439</name>
</gene>
<protein>
    <submittedName>
        <fullName evidence="2">Uncharacterized protein</fullName>
    </submittedName>
</protein>
<feature type="region of interest" description="Disordered" evidence="1">
    <location>
        <begin position="68"/>
        <end position="93"/>
    </location>
</feature>
<name>A0A4R7C873_9HYPH</name>
<comment type="caution">
    <text evidence="2">The sequence shown here is derived from an EMBL/GenBank/DDBJ whole genome shotgun (WGS) entry which is preliminary data.</text>
</comment>
<dbReference type="AlphaFoldDB" id="A0A4R7C873"/>
<keyword evidence="3" id="KW-1185">Reference proteome</keyword>
<reference evidence="2 3" key="1">
    <citation type="submission" date="2019-03" db="EMBL/GenBank/DDBJ databases">
        <title>Genomic Encyclopedia of Type Strains, Phase IV (KMG-IV): sequencing the most valuable type-strain genomes for metagenomic binning, comparative biology and taxonomic classification.</title>
        <authorList>
            <person name="Goeker M."/>
        </authorList>
    </citation>
    <scope>NUCLEOTIDE SEQUENCE [LARGE SCALE GENOMIC DNA]</scope>
    <source>
        <strain evidence="2 3">DSM 25903</strain>
    </source>
</reference>
<dbReference type="EMBL" id="SNZR01000011">
    <property type="protein sequence ID" value="TDR94162.1"/>
    <property type="molecule type" value="Genomic_DNA"/>
</dbReference>
<accession>A0A4R7C873</accession>
<evidence type="ECO:0000313" key="3">
    <source>
        <dbReference type="Proteomes" id="UP000295122"/>
    </source>
</evidence>
<dbReference type="Proteomes" id="UP000295122">
    <property type="component" value="Unassembled WGS sequence"/>
</dbReference>
<evidence type="ECO:0000313" key="2">
    <source>
        <dbReference type="EMBL" id="TDR94162.1"/>
    </source>
</evidence>
<feature type="compositionally biased region" description="Basic and acidic residues" evidence="1">
    <location>
        <begin position="69"/>
        <end position="83"/>
    </location>
</feature>
<proteinExistence type="predicted"/>
<dbReference type="RefSeq" id="WP_166652373.1">
    <property type="nucleotide sequence ID" value="NZ_SNZR01000011.1"/>
</dbReference>